<reference evidence="2 3" key="1">
    <citation type="submission" date="2024-02" db="EMBL/GenBank/DDBJ databases">
        <title>De novo assembly and annotation of 12 fungi associated with fruit tree decline syndrome in Ontario, Canada.</title>
        <authorList>
            <person name="Sulman M."/>
            <person name="Ellouze W."/>
            <person name="Ilyukhin E."/>
        </authorList>
    </citation>
    <scope>NUCLEOTIDE SEQUENCE [LARGE SCALE GENOMIC DNA]</scope>
    <source>
        <strain evidence="2 3">M42-189</strain>
    </source>
</reference>
<name>A0ABR3S2A2_9PLEO</name>
<proteinExistence type="predicted"/>
<accession>A0ABR3S2A2</accession>
<feature type="compositionally biased region" description="Polar residues" evidence="1">
    <location>
        <begin position="36"/>
        <end position="46"/>
    </location>
</feature>
<evidence type="ECO:0000313" key="3">
    <source>
        <dbReference type="Proteomes" id="UP001521785"/>
    </source>
</evidence>
<sequence length="149" mass="15895">MTSAPPTPRGRGRRTRWERVASPPFLAPNKDDGDLSDTSVRTSSTIRPDGTVVPEDIALPKDVDIVEKSGKNGKKVDKAGEKPDDAVINDSASVSDGPTALRGFFMVFPIVLLILCAYNPECLADILGDLAVCVKDPVGCLEECIMGPK</sequence>
<evidence type="ECO:0000313" key="2">
    <source>
        <dbReference type="EMBL" id="KAL1610800.1"/>
    </source>
</evidence>
<protein>
    <submittedName>
        <fullName evidence="2">Uncharacterized protein</fullName>
    </submittedName>
</protein>
<gene>
    <name evidence="2" type="ORF">SLS60_002471</name>
</gene>
<feature type="region of interest" description="Disordered" evidence="1">
    <location>
        <begin position="1"/>
        <end position="53"/>
    </location>
</feature>
<evidence type="ECO:0000256" key="1">
    <source>
        <dbReference type="SAM" id="MobiDB-lite"/>
    </source>
</evidence>
<comment type="caution">
    <text evidence="2">The sequence shown here is derived from an EMBL/GenBank/DDBJ whole genome shotgun (WGS) entry which is preliminary data.</text>
</comment>
<dbReference type="EMBL" id="JAKJXO020000002">
    <property type="protein sequence ID" value="KAL1610800.1"/>
    <property type="molecule type" value="Genomic_DNA"/>
</dbReference>
<dbReference type="Proteomes" id="UP001521785">
    <property type="component" value="Unassembled WGS sequence"/>
</dbReference>
<keyword evidence="3" id="KW-1185">Reference proteome</keyword>
<organism evidence="2 3">
    <name type="scientific">Paraconiothyrium brasiliense</name>
    <dbReference type="NCBI Taxonomy" id="300254"/>
    <lineage>
        <taxon>Eukaryota</taxon>
        <taxon>Fungi</taxon>
        <taxon>Dikarya</taxon>
        <taxon>Ascomycota</taxon>
        <taxon>Pezizomycotina</taxon>
        <taxon>Dothideomycetes</taxon>
        <taxon>Pleosporomycetidae</taxon>
        <taxon>Pleosporales</taxon>
        <taxon>Massarineae</taxon>
        <taxon>Didymosphaeriaceae</taxon>
        <taxon>Paraconiothyrium</taxon>
    </lineage>
</organism>